<dbReference type="Gene3D" id="3.40.710.10">
    <property type="entry name" value="DD-peptidase/beta-lactamase superfamily"/>
    <property type="match status" value="1"/>
</dbReference>
<dbReference type="SUPFAM" id="SSF56601">
    <property type="entry name" value="beta-lactamase/transpeptidase-like"/>
    <property type="match status" value="1"/>
</dbReference>
<protein>
    <recommendedName>
        <fullName evidence="2">Beta-lactamase-related domain-containing protein</fullName>
    </recommendedName>
</protein>
<dbReference type="InterPro" id="IPR001466">
    <property type="entry name" value="Beta-lactam-related"/>
</dbReference>
<gene>
    <name evidence="3" type="ORF">PNAL_LOCUS5464</name>
</gene>
<dbReference type="Pfam" id="PF00144">
    <property type="entry name" value="Beta-lactamase"/>
    <property type="match status" value="1"/>
</dbReference>
<dbReference type="InterPro" id="IPR050491">
    <property type="entry name" value="AmpC-like"/>
</dbReference>
<evidence type="ECO:0000313" key="3">
    <source>
        <dbReference type="EMBL" id="CAG8128350.1"/>
    </source>
</evidence>
<dbReference type="PANTHER" id="PTHR46825:SF9">
    <property type="entry name" value="BETA-LACTAMASE-RELATED DOMAIN-CONTAINING PROTEIN"/>
    <property type="match status" value="1"/>
</dbReference>
<comment type="caution">
    <text evidence="3">The sequence shown here is derived from an EMBL/GenBank/DDBJ whole genome shotgun (WGS) entry which is preliminary data.</text>
</comment>
<dbReference type="PANTHER" id="PTHR46825">
    <property type="entry name" value="D-ALANYL-D-ALANINE-CARBOXYPEPTIDASE/ENDOPEPTIDASE AMPH"/>
    <property type="match status" value="1"/>
</dbReference>
<dbReference type="InterPro" id="IPR012338">
    <property type="entry name" value="Beta-lactam/transpept-like"/>
</dbReference>
<evidence type="ECO:0000256" key="1">
    <source>
        <dbReference type="ARBA" id="ARBA00038215"/>
    </source>
</evidence>
<sequence length="168" mass="18639">MVLRSSNSPLTSEFDALIQQQMDKWKVPGLSMAVVHGSSTWSKAYGFAQFPDRKMTTDSLFSTCSTTKAFTAAAMSLAIDDSMNTESPLRWNTPMASILGDDFVLGKDYNTMHATVEDTLSHRSGLSTHDACVSLAHPQRSLREAVRNLRHRPIAYAPRATFSYNNNM</sequence>
<dbReference type="Proteomes" id="UP001153461">
    <property type="component" value="Unassembled WGS sequence"/>
</dbReference>
<accession>A0A9W4HR98</accession>
<dbReference type="AlphaFoldDB" id="A0A9W4HR98"/>
<reference evidence="3" key="1">
    <citation type="submission" date="2021-07" db="EMBL/GenBank/DDBJ databases">
        <authorList>
            <person name="Branca A.L. A."/>
        </authorList>
    </citation>
    <scope>NUCLEOTIDE SEQUENCE</scope>
</reference>
<feature type="domain" description="Beta-lactamase-related" evidence="2">
    <location>
        <begin position="14"/>
        <end position="166"/>
    </location>
</feature>
<evidence type="ECO:0000313" key="4">
    <source>
        <dbReference type="Proteomes" id="UP001153461"/>
    </source>
</evidence>
<dbReference type="OrthoDB" id="72772at2759"/>
<proteinExistence type="inferred from homology"/>
<comment type="similarity">
    <text evidence="1">Belongs to the peptidase S12 family.</text>
</comment>
<evidence type="ECO:0000259" key="2">
    <source>
        <dbReference type="Pfam" id="PF00144"/>
    </source>
</evidence>
<organism evidence="3 4">
    <name type="scientific">Penicillium nalgiovense</name>
    <dbReference type="NCBI Taxonomy" id="60175"/>
    <lineage>
        <taxon>Eukaryota</taxon>
        <taxon>Fungi</taxon>
        <taxon>Dikarya</taxon>
        <taxon>Ascomycota</taxon>
        <taxon>Pezizomycotina</taxon>
        <taxon>Eurotiomycetes</taxon>
        <taxon>Eurotiomycetidae</taxon>
        <taxon>Eurotiales</taxon>
        <taxon>Aspergillaceae</taxon>
        <taxon>Penicillium</taxon>
    </lineage>
</organism>
<dbReference type="EMBL" id="CAJVNV010000244">
    <property type="protein sequence ID" value="CAG8128350.1"/>
    <property type="molecule type" value="Genomic_DNA"/>
</dbReference>
<name>A0A9W4HR98_PENNA</name>